<proteinExistence type="predicted"/>
<feature type="compositionally biased region" description="Pro residues" evidence="6">
    <location>
        <begin position="1"/>
        <end position="10"/>
    </location>
</feature>
<organism evidence="8">
    <name type="scientific">Spongospora subterranea</name>
    <dbReference type="NCBI Taxonomy" id="70186"/>
    <lineage>
        <taxon>Eukaryota</taxon>
        <taxon>Sar</taxon>
        <taxon>Rhizaria</taxon>
        <taxon>Endomyxa</taxon>
        <taxon>Phytomyxea</taxon>
        <taxon>Plasmodiophorida</taxon>
        <taxon>Plasmodiophoridae</taxon>
        <taxon>Spongospora</taxon>
    </lineage>
</organism>
<dbReference type="SMART" id="SM00443">
    <property type="entry name" value="G_patch"/>
    <property type="match status" value="1"/>
</dbReference>
<dbReference type="FunFam" id="3.30.70.330:FF:000382">
    <property type="entry name" value="G-patch domain-containing protein"/>
    <property type="match status" value="1"/>
</dbReference>
<dbReference type="InterPro" id="IPR040052">
    <property type="entry name" value="RBM17"/>
</dbReference>
<dbReference type="InterPro" id="IPR012677">
    <property type="entry name" value="Nucleotide-bd_a/b_plait_sf"/>
</dbReference>
<dbReference type="EMBL" id="HACM01010395">
    <property type="protein sequence ID" value="CRZ10837.1"/>
    <property type="molecule type" value="Transcribed_RNA"/>
</dbReference>
<protein>
    <recommendedName>
        <fullName evidence="7">G-patch domain-containing protein</fullName>
    </recommendedName>
</protein>
<evidence type="ECO:0000256" key="5">
    <source>
        <dbReference type="ARBA" id="ARBA00023242"/>
    </source>
</evidence>
<feature type="domain" description="G-patch" evidence="7">
    <location>
        <begin position="140"/>
        <end position="170"/>
    </location>
</feature>
<dbReference type="InterPro" id="IPR003954">
    <property type="entry name" value="RRM_euk-type"/>
</dbReference>
<evidence type="ECO:0000259" key="7">
    <source>
        <dbReference type="PROSITE" id="PS50174"/>
    </source>
</evidence>
<dbReference type="Pfam" id="PF01585">
    <property type="entry name" value="G-patch"/>
    <property type="match status" value="1"/>
</dbReference>
<evidence type="ECO:0000313" key="8">
    <source>
        <dbReference type="EMBL" id="CRZ10837.1"/>
    </source>
</evidence>
<evidence type="ECO:0000256" key="1">
    <source>
        <dbReference type="ARBA" id="ARBA00004123"/>
    </source>
</evidence>
<accession>A0A0H5RB49</accession>
<dbReference type="InterPro" id="IPR000467">
    <property type="entry name" value="G_patch_dom"/>
</dbReference>
<dbReference type="PANTHER" id="PTHR13288">
    <property type="entry name" value="SPLICING FACTOR 45 SPF45"/>
    <property type="match status" value="1"/>
</dbReference>
<feature type="region of interest" description="Disordered" evidence="6">
    <location>
        <begin position="1"/>
        <end position="39"/>
    </location>
</feature>
<dbReference type="GO" id="GO:0071011">
    <property type="term" value="C:precatalytic spliceosome"/>
    <property type="evidence" value="ECO:0007669"/>
    <property type="project" value="TreeGrafter"/>
</dbReference>
<evidence type="ECO:0000256" key="2">
    <source>
        <dbReference type="ARBA" id="ARBA00022664"/>
    </source>
</evidence>
<keyword evidence="5" id="KW-0539">Nucleus</keyword>
<reference evidence="8" key="1">
    <citation type="submission" date="2015-04" db="EMBL/GenBank/DDBJ databases">
        <title>The genome sequence of the plant pathogenic Rhizarian Plasmodiophora brassicae reveals insights in its biotrophic life cycle and the origin of chitin synthesis.</title>
        <authorList>
            <person name="Schwelm A."/>
            <person name="Fogelqvist J."/>
            <person name="Knaust A."/>
            <person name="Julke S."/>
            <person name="Lilja T."/>
            <person name="Dhandapani V."/>
            <person name="Bonilla-Rosso G."/>
            <person name="Karlsson M."/>
            <person name="Shevchenko A."/>
            <person name="Choi S.R."/>
            <person name="Kim H.G."/>
            <person name="Park J.Y."/>
            <person name="Lim Y.P."/>
            <person name="Ludwig-Muller J."/>
            <person name="Dixelius C."/>
        </authorList>
    </citation>
    <scope>NUCLEOTIDE SEQUENCE</scope>
    <source>
        <tissue evidence="8">Potato root galls</tissue>
    </source>
</reference>
<keyword evidence="2" id="KW-0507">mRNA processing</keyword>
<dbReference type="GO" id="GO:0045292">
    <property type="term" value="P:mRNA cis splicing, via spliceosome"/>
    <property type="evidence" value="ECO:0007669"/>
    <property type="project" value="InterPro"/>
</dbReference>
<dbReference type="SUPFAM" id="SSF54928">
    <property type="entry name" value="RNA-binding domain, RBD"/>
    <property type="match status" value="1"/>
</dbReference>
<dbReference type="PROSITE" id="PS50174">
    <property type="entry name" value="G_PATCH"/>
    <property type="match status" value="1"/>
</dbReference>
<dbReference type="InterPro" id="IPR035979">
    <property type="entry name" value="RBD_domain_sf"/>
</dbReference>
<name>A0A0H5RB49_9EUKA</name>
<dbReference type="PANTHER" id="PTHR13288:SF8">
    <property type="entry name" value="SPLICING FACTOR 45"/>
    <property type="match status" value="1"/>
</dbReference>
<dbReference type="Gene3D" id="3.30.70.330">
    <property type="match status" value="1"/>
</dbReference>
<comment type="subcellular location">
    <subcellularLocation>
        <location evidence="1">Nucleus</location>
    </subcellularLocation>
</comment>
<feature type="region of interest" description="Disordered" evidence="6">
    <location>
        <begin position="58"/>
        <end position="88"/>
    </location>
</feature>
<keyword evidence="4" id="KW-0508">mRNA splicing</keyword>
<evidence type="ECO:0000256" key="4">
    <source>
        <dbReference type="ARBA" id="ARBA00023187"/>
    </source>
</evidence>
<dbReference type="GO" id="GO:0003723">
    <property type="term" value="F:RNA binding"/>
    <property type="evidence" value="ECO:0007669"/>
    <property type="project" value="UniProtKB-KW"/>
</dbReference>
<feature type="region of interest" description="Disordered" evidence="6">
    <location>
        <begin position="104"/>
        <end position="140"/>
    </location>
</feature>
<sequence length="290" mass="32492">MMKPGRPTPPIANVVVPATEEREDDNRYGSFDDDSIFVEYDPVTPNEYLELCRERRAERERMQRERERQEFLRQSEAQSKEPEPMDLKMSGEDAYMRRIRMSGLAPAPDAIKPTEPASRTRSPSPEPLPPPSSSSEPIAKQSVAQRLMAKMGWSNGQGLGAQSQGIKHALVATKCVNGHVVVIEPASKRKKQKVVAEEEDGVVLLENMVGKGEVDGELERETAEECSRFGLVRKCIVRELESGVRIFVHFDNMTAVKAAIEGLNGRTFAGRKVRATSYDLPSFIERTYDL</sequence>
<evidence type="ECO:0000256" key="6">
    <source>
        <dbReference type="SAM" id="MobiDB-lite"/>
    </source>
</evidence>
<dbReference type="AlphaFoldDB" id="A0A0H5RB49"/>
<dbReference type="SMART" id="SM00361">
    <property type="entry name" value="RRM_1"/>
    <property type="match status" value="1"/>
</dbReference>
<evidence type="ECO:0000256" key="3">
    <source>
        <dbReference type="ARBA" id="ARBA00022884"/>
    </source>
</evidence>
<keyword evidence="3" id="KW-0694">RNA-binding</keyword>